<dbReference type="NCBIfam" id="TIGR02306">
    <property type="entry name" value="RNA_lig_DRB0094"/>
    <property type="match status" value="1"/>
</dbReference>
<protein>
    <submittedName>
        <fullName evidence="2">RNA ligase (ATP)</fullName>
    </submittedName>
</protein>
<keyword evidence="3" id="KW-1185">Reference proteome</keyword>
<dbReference type="Proteomes" id="UP000238937">
    <property type="component" value="Unassembled WGS sequence"/>
</dbReference>
<dbReference type="InterPro" id="IPR021122">
    <property type="entry name" value="RNA_ligase_dom_REL/Rnl2"/>
</dbReference>
<evidence type="ECO:0000259" key="1">
    <source>
        <dbReference type="Pfam" id="PF09414"/>
    </source>
</evidence>
<dbReference type="Pfam" id="PF21189">
    <property type="entry name" value="PHA02142"/>
    <property type="match status" value="1"/>
</dbReference>
<evidence type="ECO:0000313" key="3">
    <source>
        <dbReference type="Proteomes" id="UP000238937"/>
    </source>
</evidence>
<evidence type="ECO:0000313" key="2">
    <source>
        <dbReference type="EMBL" id="PSB52167.1"/>
    </source>
</evidence>
<dbReference type="Gene3D" id="2.40.50.140">
    <property type="entry name" value="Nucleic acid-binding proteins"/>
    <property type="match status" value="1"/>
</dbReference>
<dbReference type="Pfam" id="PF09414">
    <property type="entry name" value="RNA_ligase"/>
    <property type="match status" value="1"/>
</dbReference>
<sequence>MSTIKVEVCEILELKPHTNADALELATVQGWQMCVKKGVHQPGDLVVYFEQGTVLTKEVAERLNVATYLSEKTDINGDRVLVVHRIKLRGEPSFGLVVHPESGMKLGDDVAEFYGATKYFPPVKAQAGDSAVDDPYFPKYTNLENMRSYPNLLSVGEPVVATEKIHGTNARVGFVWHTDEEQPTMMAGSRALRRKEPEDPTQMVANTYWFPHTLIGVKNLLVDLQSQGHKQAILYGEVYGQGIQAYTYGAKRLNFRAFDLMLDGKYVDYPVFKSLCDCHQVEQVPLVYEGAFSLEVIRGFSDGDSLIGGTHGREGVVVKPMVEREDPKSGRVILKYIGDRYLFGKVAEQDTTDV</sequence>
<organism evidence="2 3">
    <name type="scientific">Chamaesiphon polymorphus CCALA 037</name>
    <dbReference type="NCBI Taxonomy" id="2107692"/>
    <lineage>
        <taxon>Bacteria</taxon>
        <taxon>Bacillati</taxon>
        <taxon>Cyanobacteriota</taxon>
        <taxon>Cyanophyceae</taxon>
        <taxon>Gomontiellales</taxon>
        <taxon>Chamaesiphonaceae</taxon>
        <taxon>Chamaesiphon</taxon>
    </lineage>
</organism>
<dbReference type="GO" id="GO:0016874">
    <property type="term" value="F:ligase activity"/>
    <property type="evidence" value="ECO:0007669"/>
    <property type="project" value="UniProtKB-KW"/>
</dbReference>
<dbReference type="AlphaFoldDB" id="A0A2T1G4K1"/>
<gene>
    <name evidence="2" type="ORF">C7B77_20785</name>
</gene>
<proteinExistence type="predicted"/>
<dbReference type="EMBL" id="PVWO01000335">
    <property type="protein sequence ID" value="PSB52167.1"/>
    <property type="molecule type" value="Genomic_DNA"/>
</dbReference>
<keyword evidence="2" id="KW-0436">Ligase</keyword>
<reference evidence="2 3" key="1">
    <citation type="submission" date="2018-03" db="EMBL/GenBank/DDBJ databases">
        <title>The ancient ancestry and fast evolution of plastids.</title>
        <authorList>
            <person name="Moore K.R."/>
            <person name="Magnabosco C."/>
            <person name="Momper L."/>
            <person name="Gold D.A."/>
            <person name="Bosak T."/>
            <person name="Fournier G.P."/>
        </authorList>
    </citation>
    <scope>NUCLEOTIDE SEQUENCE [LARGE SCALE GENOMIC DNA]</scope>
    <source>
        <strain evidence="2 3">CCALA 037</strain>
    </source>
</reference>
<name>A0A2T1G4K1_9CYAN</name>
<feature type="domain" description="RNA ligase" evidence="1">
    <location>
        <begin position="157"/>
        <end position="337"/>
    </location>
</feature>
<dbReference type="InterPro" id="IPR012646">
    <property type="entry name" value="RNA_ligase_DRB0094"/>
</dbReference>
<dbReference type="InterPro" id="IPR012340">
    <property type="entry name" value="NA-bd_OB-fold"/>
</dbReference>
<dbReference type="SUPFAM" id="SSF56091">
    <property type="entry name" value="DNA ligase/mRNA capping enzyme, catalytic domain"/>
    <property type="match status" value="1"/>
</dbReference>
<dbReference type="OrthoDB" id="9255590at2"/>
<dbReference type="RefSeq" id="WP_106309288.1">
    <property type="nucleotide sequence ID" value="NZ_PVWO01000335.1"/>
</dbReference>
<dbReference type="Gene3D" id="3.30.470.30">
    <property type="entry name" value="DNA ligase/mRNA capping enzyme"/>
    <property type="match status" value="1"/>
</dbReference>
<comment type="caution">
    <text evidence="2">The sequence shown here is derived from an EMBL/GenBank/DDBJ whole genome shotgun (WGS) entry which is preliminary data.</text>
</comment>
<accession>A0A2T1G4K1</accession>